<dbReference type="EMBL" id="JACBZI010000001">
    <property type="protein sequence ID" value="NYI08962.1"/>
    <property type="molecule type" value="Genomic_DNA"/>
</dbReference>
<dbReference type="AlphaFoldDB" id="A0A7Z0C267"/>
<evidence type="ECO:0000256" key="1">
    <source>
        <dbReference type="SAM" id="MobiDB-lite"/>
    </source>
</evidence>
<dbReference type="RefSeq" id="WP_179530007.1">
    <property type="nucleotide sequence ID" value="NZ_BAAAPP010000002.1"/>
</dbReference>
<proteinExistence type="predicted"/>
<evidence type="ECO:0000313" key="3">
    <source>
        <dbReference type="Proteomes" id="UP000537326"/>
    </source>
</evidence>
<keyword evidence="3" id="KW-1185">Reference proteome</keyword>
<sequence>MSDERRIDPATGREPDDPRHSNDELAGDMGVSSEREGPTGPGQHGTDGVRYTGPTDTPGDAPPEQSAGGEETNPDDDRPPKSGFPSQHPRSDEKRYEPGH</sequence>
<name>A0A7Z0C267_9ACTN</name>
<evidence type="ECO:0000313" key="2">
    <source>
        <dbReference type="EMBL" id="NYI08962.1"/>
    </source>
</evidence>
<organism evidence="2 3">
    <name type="scientific">Nocardioides marinus</name>
    <dbReference type="NCBI Taxonomy" id="374514"/>
    <lineage>
        <taxon>Bacteria</taxon>
        <taxon>Bacillati</taxon>
        <taxon>Actinomycetota</taxon>
        <taxon>Actinomycetes</taxon>
        <taxon>Propionibacteriales</taxon>
        <taxon>Nocardioidaceae</taxon>
        <taxon>Nocardioides</taxon>
    </lineage>
</organism>
<feature type="compositionally biased region" description="Basic and acidic residues" evidence="1">
    <location>
        <begin position="89"/>
        <end position="100"/>
    </location>
</feature>
<protein>
    <submittedName>
        <fullName evidence="2">Uncharacterized protein</fullName>
    </submittedName>
</protein>
<reference evidence="2 3" key="1">
    <citation type="submission" date="2020-07" db="EMBL/GenBank/DDBJ databases">
        <title>Sequencing the genomes of 1000 actinobacteria strains.</title>
        <authorList>
            <person name="Klenk H.-P."/>
        </authorList>
    </citation>
    <scope>NUCLEOTIDE SEQUENCE [LARGE SCALE GENOMIC DNA]</scope>
    <source>
        <strain evidence="2 3">DSM 18248</strain>
    </source>
</reference>
<dbReference type="Proteomes" id="UP000537326">
    <property type="component" value="Unassembled WGS sequence"/>
</dbReference>
<gene>
    <name evidence="2" type="ORF">BKA05_000477</name>
</gene>
<feature type="compositionally biased region" description="Basic and acidic residues" evidence="1">
    <location>
        <begin position="1"/>
        <end position="23"/>
    </location>
</feature>
<accession>A0A7Z0C267</accession>
<comment type="caution">
    <text evidence="2">The sequence shown here is derived from an EMBL/GenBank/DDBJ whole genome shotgun (WGS) entry which is preliminary data.</text>
</comment>
<feature type="region of interest" description="Disordered" evidence="1">
    <location>
        <begin position="1"/>
        <end position="100"/>
    </location>
</feature>
<feature type="compositionally biased region" description="Low complexity" evidence="1">
    <location>
        <begin position="52"/>
        <end position="63"/>
    </location>
</feature>